<organism evidence="5 6">
    <name type="scientific">Siminovitchia thermophila</name>
    <dbReference type="NCBI Taxonomy" id="1245522"/>
    <lineage>
        <taxon>Bacteria</taxon>
        <taxon>Bacillati</taxon>
        <taxon>Bacillota</taxon>
        <taxon>Bacilli</taxon>
        <taxon>Bacillales</taxon>
        <taxon>Bacillaceae</taxon>
        <taxon>Siminovitchia</taxon>
    </lineage>
</organism>
<evidence type="ECO:0000259" key="4">
    <source>
        <dbReference type="PROSITE" id="PS50995"/>
    </source>
</evidence>
<proteinExistence type="predicted"/>
<keyword evidence="2 5" id="KW-0238">DNA-binding</keyword>
<dbReference type="Pfam" id="PF12802">
    <property type="entry name" value="MarR_2"/>
    <property type="match status" value="1"/>
</dbReference>
<dbReference type="SMART" id="SM00347">
    <property type="entry name" value="HTH_MARR"/>
    <property type="match status" value="1"/>
</dbReference>
<dbReference type="CDD" id="cd00090">
    <property type="entry name" value="HTH_ARSR"/>
    <property type="match status" value="1"/>
</dbReference>
<reference evidence="5 6" key="1">
    <citation type="submission" date="2021-01" db="EMBL/GenBank/DDBJ databases">
        <title>Genomic Encyclopedia of Type Strains, Phase IV (KMG-IV): sequencing the most valuable type-strain genomes for metagenomic binning, comparative biology and taxonomic classification.</title>
        <authorList>
            <person name="Goeker M."/>
        </authorList>
    </citation>
    <scope>NUCLEOTIDE SEQUENCE [LARGE SCALE GENOMIC DNA]</scope>
    <source>
        <strain evidence="5 6">DSM 105453</strain>
    </source>
</reference>
<dbReference type="Gene3D" id="1.10.10.10">
    <property type="entry name" value="Winged helix-like DNA-binding domain superfamily/Winged helix DNA-binding domain"/>
    <property type="match status" value="1"/>
</dbReference>
<evidence type="ECO:0000256" key="3">
    <source>
        <dbReference type="ARBA" id="ARBA00023163"/>
    </source>
</evidence>
<dbReference type="InterPro" id="IPR036388">
    <property type="entry name" value="WH-like_DNA-bd_sf"/>
</dbReference>
<dbReference type="GO" id="GO:0003677">
    <property type="term" value="F:DNA binding"/>
    <property type="evidence" value="ECO:0007669"/>
    <property type="project" value="UniProtKB-KW"/>
</dbReference>
<evidence type="ECO:0000313" key="6">
    <source>
        <dbReference type="Proteomes" id="UP000823485"/>
    </source>
</evidence>
<dbReference type="PANTHER" id="PTHR42756:SF1">
    <property type="entry name" value="TRANSCRIPTIONAL REPRESSOR OF EMRAB OPERON"/>
    <property type="match status" value="1"/>
</dbReference>
<evidence type="ECO:0000256" key="1">
    <source>
        <dbReference type="ARBA" id="ARBA00023015"/>
    </source>
</evidence>
<accession>A0ABS2R1N8</accession>
<keyword evidence="6" id="KW-1185">Reference proteome</keyword>
<sequence>MEEYLKVIEQINEKFDLFKLLVSHEIKEADQLESFGLTPQQEMMMLYIIRNAPVTSNDIASYLNISKSAVSQVIPKLEEKKMIERQVNPSNRREIYIYIGSRGRDYLELLNKIDELLVKKYYSKVTIEELRLVLSILSRIVERE</sequence>
<gene>
    <name evidence="5" type="ORF">JOC94_000514</name>
</gene>
<dbReference type="PROSITE" id="PS50995">
    <property type="entry name" value="HTH_MARR_2"/>
    <property type="match status" value="1"/>
</dbReference>
<feature type="domain" description="HTH marR-type" evidence="4">
    <location>
        <begin position="1"/>
        <end position="142"/>
    </location>
</feature>
<evidence type="ECO:0000256" key="2">
    <source>
        <dbReference type="ARBA" id="ARBA00023125"/>
    </source>
</evidence>
<keyword evidence="3" id="KW-0804">Transcription</keyword>
<dbReference type="SUPFAM" id="SSF46785">
    <property type="entry name" value="Winged helix' DNA-binding domain"/>
    <property type="match status" value="1"/>
</dbReference>
<protein>
    <submittedName>
        <fullName evidence="5">DNA-binding MarR family transcriptional regulator</fullName>
    </submittedName>
</protein>
<dbReference type="InterPro" id="IPR000835">
    <property type="entry name" value="HTH_MarR-typ"/>
</dbReference>
<name>A0ABS2R1N8_9BACI</name>
<dbReference type="InterPro" id="IPR036390">
    <property type="entry name" value="WH_DNA-bd_sf"/>
</dbReference>
<keyword evidence="1" id="KW-0805">Transcription regulation</keyword>
<dbReference type="RefSeq" id="WP_205178433.1">
    <property type="nucleotide sequence ID" value="NZ_JAFBFH010000002.1"/>
</dbReference>
<dbReference type="InterPro" id="IPR011991">
    <property type="entry name" value="ArsR-like_HTH"/>
</dbReference>
<evidence type="ECO:0000313" key="5">
    <source>
        <dbReference type="EMBL" id="MBM7713546.1"/>
    </source>
</evidence>
<comment type="caution">
    <text evidence="5">The sequence shown here is derived from an EMBL/GenBank/DDBJ whole genome shotgun (WGS) entry which is preliminary data.</text>
</comment>
<dbReference type="Proteomes" id="UP000823485">
    <property type="component" value="Unassembled WGS sequence"/>
</dbReference>
<dbReference type="PANTHER" id="PTHR42756">
    <property type="entry name" value="TRANSCRIPTIONAL REGULATOR, MARR"/>
    <property type="match status" value="1"/>
</dbReference>
<dbReference type="EMBL" id="JAFBFH010000002">
    <property type="protein sequence ID" value="MBM7713546.1"/>
    <property type="molecule type" value="Genomic_DNA"/>
</dbReference>
<dbReference type="PRINTS" id="PR00598">
    <property type="entry name" value="HTHMARR"/>
</dbReference>